<dbReference type="PANTHER" id="PTHR43085">
    <property type="entry name" value="HEXOKINASE FAMILY MEMBER"/>
    <property type="match status" value="1"/>
</dbReference>
<evidence type="ECO:0000256" key="4">
    <source>
        <dbReference type="ARBA" id="ARBA00022777"/>
    </source>
</evidence>
<evidence type="ECO:0000313" key="8">
    <source>
        <dbReference type="EMBL" id="MFC7200055.1"/>
    </source>
</evidence>
<reference evidence="8 9" key="1">
    <citation type="journal article" date="2019" name="Int. J. Syst. Evol. Microbiol.">
        <title>The Global Catalogue of Microorganisms (GCM) 10K type strain sequencing project: providing services to taxonomists for standard genome sequencing and annotation.</title>
        <authorList>
            <consortium name="The Broad Institute Genomics Platform"/>
            <consortium name="The Broad Institute Genome Sequencing Center for Infectious Disease"/>
            <person name="Wu L."/>
            <person name="Ma J."/>
        </authorList>
    </citation>
    <scope>NUCLEOTIDE SEQUENCE [LARGE SCALE GENOMIC DNA]</scope>
    <source>
        <strain evidence="8 9">XZGYJ-43</strain>
    </source>
</reference>
<evidence type="ECO:0000313" key="9">
    <source>
        <dbReference type="Proteomes" id="UP001596447"/>
    </source>
</evidence>
<keyword evidence="3" id="KW-0547">Nucleotide-binding</keyword>
<evidence type="ECO:0000256" key="2">
    <source>
        <dbReference type="ARBA" id="ARBA00022679"/>
    </source>
</evidence>
<organism evidence="8 9">
    <name type="scientific">Halospeciosus flavus</name>
    <dbReference type="NCBI Taxonomy" id="3032283"/>
    <lineage>
        <taxon>Archaea</taxon>
        <taxon>Methanobacteriati</taxon>
        <taxon>Methanobacteriota</taxon>
        <taxon>Stenosarchaea group</taxon>
        <taxon>Halobacteria</taxon>
        <taxon>Halobacteriales</taxon>
        <taxon>Halobacteriaceae</taxon>
        <taxon>Halospeciosus</taxon>
    </lineage>
</organism>
<evidence type="ECO:0000256" key="3">
    <source>
        <dbReference type="ARBA" id="ARBA00022741"/>
    </source>
</evidence>
<dbReference type="GO" id="GO:0006000">
    <property type="term" value="P:fructose metabolic process"/>
    <property type="evidence" value="ECO:0007669"/>
    <property type="project" value="UniProtKB-ARBA"/>
</dbReference>
<dbReference type="InterPro" id="IPR050306">
    <property type="entry name" value="PfkB_Carbo_kinase"/>
</dbReference>
<accession>A0ABD5Z4I3</accession>
<name>A0ABD5Z4I3_9EURY</name>
<evidence type="ECO:0000256" key="5">
    <source>
        <dbReference type="ARBA" id="ARBA00022840"/>
    </source>
</evidence>
<dbReference type="InterPro" id="IPR011611">
    <property type="entry name" value="PfkB_dom"/>
</dbReference>
<keyword evidence="2 6" id="KW-0808">Transferase</keyword>
<keyword evidence="4 6" id="KW-0418">Kinase</keyword>
<dbReference type="InterPro" id="IPR002173">
    <property type="entry name" value="Carboh/pur_kinase_PfkB_CS"/>
</dbReference>
<sequence length="320" mass="34031">MSDTPSVLVAGETLVDFLPNRVGPLTEVETFDRRAGGAPANVAVALAQLEETPWFLSNLAADAFGDFLSATLDDYGVPDRFVTRDEDHQTALAFVTHDVDADRSFSFYREDTADLHVDATVVPDETLDEVEWVVVGGVMLAADPARTATFDLVERAREHDCQVVFDPNSRPELWADADTEAEVVSRMLGLADVVKTSAEDFARADYPDDPEAFATALLEAGPHTVLLTLGGAGSAFHAAEDAPWGETAVEHEGYPVDPEDTTGAGDAFLGGALAALCRGDGPEEVLAFANAVAAVTTTDTGAMAALPTREEVEAFQAERE</sequence>
<dbReference type="AlphaFoldDB" id="A0ABD5Z4I3"/>
<dbReference type="PRINTS" id="PR00990">
    <property type="entry name" value="RIBOKINASE"/>
</dbReference>
<dbReference type="EC" id="2.7.1.-" evidence="8"/>
<evidence type="ECO:0000256" key="1">
    <source>
        <dbReference type="ARBA" id="ARBA00010688"/>
    </source>
</evidence>
<dbReference type="PANTHER" id="PTHR43085:SF1">
    <property type="entry name" value="PSEUDOURIDINE KINASE-RELATED"/>
    <property type="match status" value="1"/>
</dbReference>
<dbReference type="PROSITE" id="PS00584">
    <property type="entry name" value="PFKB_KINASES_2"/>
    <property type="match status" value="1"/>
</dbReference>
<dbReference type="Proteomes" id="UP001596447">
    <property type="component" value="Unassembled WGS sequence"/>
</dbReference>
<dbReference type="GO" id="GO:0005524">
    <property type="term" value="F:ATP binding"/>
    <property type="evidence" value="ECO:0007669"/>
    <property type="project" value="UniProtKB-KW"/>
</dbReference>
<dbReference type="InterPro" id="IPR029056">
    <property type="entry name" value="Ribokinase-like"/>
</dbReference>
<dbReference type="InterPro" id="IPR002139">
    <property type="entry name" value="Ribo/fructo_kinase"/>
</dbReference>
<comment type="caution">
    <text evidence="8">The sequence shown here is derived from an EMBL/GenBank/DDBJ whole genome shotgun (WGS) entry which is preliminary data.</text>
</comment>
<evidence type="ECO:0000259" key="7">
    <source>
        <dbReference type="Pfam" id="PF00294"/>
    </source>
</evidence>
<feature type="domain" description="Carbohydrate kinase PfkB" evidence="7">
    <location>
        <begin position="6"/>
        <end position="309"/>
    </location>
</feature>
<dbReference type="CDD" id="cd01167">
    <property type="entry name" value="bac_FRK"/>
    <property type="match status" value="1"/>
</dbReference>
<protein>
    <submittedName>
        <fullName evidence="8">Carbohydrate kinase family protein</fullName>
        <ecNumber evidence="8">2.7.1.-</ecNumber>
    </submittedName>
</protein>
<dbReference type="GO" id="GO:0008865">
    <property type="term" value="F:fructokinase activity"/>
    <property type="evidence" value="ECO:0007669"/>
    <property type="project" value="UniProtKB-ARBA"/>
</dbReference>
<gene>
    <name evidence="8" type="ORF">ACFQJ9_11655</name>
</gene>
<dbReference type="Pfam" id="PF00294">
    <property type="entry name" value="PfkB"/>
    <property type="match status" value="1"/>
</dbReference>
<keyword evidence="5" id="KW-0067">ATP-binding</keyword>
<keyword evidence="9" id="KW-1185">Reference proteome</keyword>
<comment type="similarity">
    <text evidence="1 6">Belongs to the carbohydrate kinase PfkB family.</text>
</comment>
<dbReference type="SUPFAM" id="SSF53613">
    <property type="entry name" value="Ribokinase-like"/>
    <property type="match status" value="1"/>
</dbReference>
<evidence type="ECO:0000256" key="6">
    <source>
        <dbReference type="RuleBase" id="RU003704"/>
    </source>
</evidence>
<dbReference type="RefSeq" id="WP_279529974.1">
    <property type="nucleotide sequence ID" value="NZ_CP122312.1"/>
</dbReference>
<dbReference type="EMBL" id="JBHTAR010000011">
    <property type="protein sequence ID" value="MFC7200055.1"/>
    <property type="molecule type" value="Genomic_DNA"/>
</dbReference>
<dbReference type="Gene3D" id="3.40.1190.20">
    <property type="match status" value="1"/>
</dbReference>
<proteinExistence type="inferred from homology"/>